<organism evidence="1 2">
    <name type="scientific">Pseudoalteromonas rhizosphaerae</name>
    <dbReference type="NCBI Taxonomy" id="2518973"/>
    <lineage>
        <taxon>Bacteria</taxon>
        <taxon>Pseudomonadati</taxon>
        <taxon>Pseudomonadota</taxon>
        <taxon>Gammaproteobacteria</taxon>
        <taxon>Alteromonadales</taxon>
        <taxon>Pseudoalteromonadaceae</taxon>
        <taxon>Pseudoalteromonas</taxon>
    </lineage>
</organism>
<proteinExistence type="predicted"/>
<evidence type="ECO:0000313" key="1">
    <source>
        <dbReference type="EMBL" id="MFK3865174.1"/>
    </source>
</evidence>
<reference evidence="1 2" key="1">
    <citation type="submission" date="2024-11" db="EMBL/GenBank/DDBJ databases">
        <title>The Natural Products Discovery Center: Release of the First 8490 Sequenced Strains for Exploring Actinobacteria Biosynthetic Diversity.</title>
        <authorList>
            <person name="Kalkreuter E."/>
            <person name="Kautsar S.A."/>
            <person name="Yang D."/>
            <person name="Bader C.D."/>
            <person name="Teijaro C.N."/>
            <person name="Fluegel L."/>
            <person name="Davis C.M."/>
            <person name="Simpson J.R."/>
            <person name="Lauterbach L."/>
            <person name="Steele A.D."/>
            <person name="Gui C."/>
            <person name="Meng S."/>
            <person name="Li G."/>
            <person name="Viehrig K."/>
            <person name="Ye F."/>
            <person name="Su P."/>
            <person name="Kiefer A.F."/>
            <person name="Nichols A."/>
            <person name="Cepeda A.J."/>
            <person name="Yan W."/>
            <person name="Fan B."/>
            <person name="Jiang Y."/>
            <person name="Adhikari A."/>
            <person name="Zheng C.-J."/>
            <person name="Schuster L."/>
            <person name="Cowan T.M."/>
            <person name="Smanski M.J."/>
            <person name="Chevrette M.G."/>
            <person name="De Carvalho L.P.S."/>
            <person name="Shen B."/>
        </authorList>
    </citation>
    <scope>NUCLEOTIDE SEQUENCE [LARGE SCALE GENOMIC DNA]</scope>
    <source>
        <strain evidence="1 2">NPDC078403</strain>
    </source>
</reference>
<dbReference type="RefSeq" id="WP_404675850.1">
    <property type="nucleotide sequence ID" value="NZ_JBJDOT010000021.1"/>
</dbReference>
<dbReference type="Proteomes" id="UP001620262">
    <property type="component" value="Unassembled WGS sequence"/>
</dbReference>
<protein>
    <submittedName>
        <fullName evidence="1">Uncharacterized protein</fullName>
    </submittedName>
</protein>
<name>A0ABW8L257_9GAMM</name>
<comment type="caution">
    <text evidence="1">The sequence shown here is derived from an EMBL/GenBank/DDBJ whole genome shotgun (WGS) entry which is preliminary data.</text>
</comment>
<dbReference type="EMBL" id="JBJDOT010000021">
    <property type="protein sequence ID" value="MFK3865174.1"/>
    <property type="molecule type" value="Genomic_DNA"/>
</dbReference>
<sequence>MANQLNMQFVSKAFERNLPTFIGLFGIYWMLNNFIKKGQEITAPLTKPVSKALTEFQFFVNDSNYIKYPNAGFYLNPAKINYEYKVIDMEWLHAITMTHDDHEVFLNEIFDENLILKPIYRPLIGAEVSAASIATAART</sequence>
<keyword evidence="2" id="KW-1185">Reference proteome</keyword>
<accession>A0ABW8L257</accession>
<gene>
    <name evidence="1" type="ORF">ACI2JU_15045</name>
</gene>
<evidence type="ECO:0000313" key="2">
    <source>
        <dbReference type="Proteomes" id="UP001620262"/>
    </source>
</evidence>